<dbReference type="PROSITE" id="PS51904">
    <property type="entry name" value="GLYCOSYL_HYDROL_F25_2"/>
    <property type="match status" value="1"/>
</dbReference>
<evidence type="ECO:0000313" key="5">
    <source>
        <dbReference type="EMBL" id="ADL34859.1"/>
    </source>
</evidence>
<dbReference type="GO" id="GO:0016998">
    <property type="term" value="P:cell wall macromolecule catabolic process"/>
    <property type="evidence" value="ECO:0007669"/>
    <property type="project" value="InterPro"/>
</dbReference>
<feature type="transmembrane region" description="Helical" evidence="3">
    <location>
        <begin position="20"/>
        <end position="41"/>
    </location>
</feature>
<keyword evidence="6" id="KW-1185">Reference proteome</keyword>
<dbReference type="PANTHER" id="PTHR34135:SF2">
    <property type="entry name" value="LYSOZYME"/>
    <property type="match status" value="1"/>
</dbReference>
<evidence type="ECO:0000313" key="6">
    <source>
        <dbReference type="Proteomes" id="UP000001299"/>
    </source>
</evidence>
<dbReference type="CAZy" id="GH25">
    <property type="family name" value="Glycoside Hydrolase Family 25"/>
</dbReference>
<evidence type="ECO:0000256" key="3">
    <source>
        <dbReference type="SAM" id="Phobius"/>
    </source>
</evidence>
<keyword evidence="5" id="KW-0326">Glycosidase</keyword>
<dbReference type="SUPFAM" id="SSF51445">
    <property type="entry name" value="(Trans)glycosidases"/>
    <property type="match status" value="1"/>
</dbReference>
<keyword evidence="5" id="KW-0378">Hydrolase</keyword>
<dbReference type="InterPro" id="IPR002053">
    <property type="entry name" value="Glyco_hydro_25"/>
</dbReference>
<reference evidence="5 6" key="1">
    <citation type="journal article" date="2010" name="PLoS ONE">
        <title>The glycobiome of the rumen bacterium Butyrivibrio proteoclasticus B316(T) highlights adaptation to a polysaccharide-rich environment.</title>
        <authorList>
            <person name="Kelly W.J."/>
            <person name="Leahy S.C."/>
            <person name="Altermann E."/>
            <person name="Yeoman C.J."/>
            <person name="Dunne J.C."/>
            <person name="Kong Z."/>
            <person name="Pacheco D.M."/>
            <person name="Li D."/>
            <person name="Noel S.J."/>
            <person name="Moon C.D."/>
            <person name="Cookson A.L."/>
            <person name="Attwood G.T."/>
        </authorList>
    </citation>
    <scope>NUCLEOTIDE SEQUENCE [LARGE SCALE GENOMIC DNA]</scope>
    <source>
        <strain evidence="6">ATCC 51982 / DSM 14932 / B316</strain>
    </source>
</reference>
<dbReference type="Gene3D" id="2.30.30.40">
    <property type="entry name" value="SH3 Domains"/>
    <property type="match status" value="2"/>
</dbReference>
<sequence length="533" mass="57797">MKKDFDSDDFDFEEKGGIGPIAIGGAVILLVLVIGIIVLLIQKPTKPREENDNLFEEVESGIEISTELASDEGTALLTSDEPTDNSSQSDSIHNTEEAGSASSVDDSDGDLQESVKAATGAEIDITQIVSASSVSENSNITNGIDVSRFQGTIDWGQVAGSGIDFAMVRVGYRDSKTGEIKADTNAKFNMQEAEKNGIKVGAYFFSTAVSNAEAIEEANWVTNYIAKYSITYPVGYNCEGFENAASRQVNLTQDERSAIALTFLDTIYNAGYTPIFYASRSELAGDAKWNTSQIQQKYKIWMAWYDQDTQNLAKGPSYDGQCAMWQYTSMGTVPGINGKVDIDVAYFGYNGTETAKDTSERETASADVEALMNFDAVDETVTAKNSTNLRNKPSQGSDSTVMVTLENGQTAQRTGVSASGWSRVIYEGNTYYAVSSFLTTDLSAPKQESAPAVQETSGFKTKFTDCSETVTAKDVVNLRNKPSVTDEDSQVIASLSSGETALRTGINNEYGWSRVEYNGQTLYCVSSYLRVVE</sequence>
<dbReference type="STRING" id="515622.bpr_I2126"/>
<proteinExistence type="inferred from homology"/>
<evidence type="ECO:0000256" key="1">
    <source>
        <dbReference type="ARBA" id="ARBA00010646"/>
    </source>
</evidence>
<feature type="region of interest" description="Disordered" evidence="2">
    <location>
        <begin position="76"/>
        <end position="112"/>
    </location>
</feature>
<dbReference type="KEGG" id="bpb:bpr_I2126"/>
<dbReference type="AlphaFoldDB" id="E0RVL0"/>
<dbReference type="Pfam" id="PF01183">
    <property type="entry name" value="Glyco_hydro_25"/>
    <property type="match status" value="1"/>
</dbReference>
<dbReference type="PROSITE" id="PS51781">
    <property type="entry name" value="SH3B"/>
    <property type="match status" value="1"/>
</dbReference>
<dbReference type="HOGENOM" id="CLU_029245_0_0_9"/>
<name>E0RVL0_BUTPB</name>
<feature type="domain" description="SH3b" evidence="4">
    <location>
        <begin position="465"/>
        <end position="533"/>
    </location>
</feature>
<gene>
    <name evidence="5" type="primary">lyc25D</name>
    <name evidence="5" type="ordered locus">bpr_I2126</name>
</gene>
<comment type="similarity">
    <text evidence="1">Belongs to the glycosyl hydrolase 25 family.</text>
</comment>
<dbReference type="GO" id="GO:0003796">
    <property type="term" value="F:lysozyme activity"/>
    <property type="evidence" value="ECO:0007669"/>
    <property type="project" value="UniProtKB-EC"/>
</dbReference>
<keyword evidence="3" id="KW-0472">Membrane</keyword>
<evidence type="ECO:0000256" key="2">
    <source>
        <dbReference type="SAM" id="MobiDB-lite"/>
    </source>
</evidence>
<dbReference type="Proteomes" id="UP000001299">
    <property type="component" value="Chromosome 1"/>
</dbReference>
<keyword evidence="3" id="KW-1133">Transmembrane helix</keyword>
<protein>
    <submittedName>
        <fullName evidence="5">Lysozyme Lyc25D</fullName>
        <ecNumber evidence="5">3.2.1.17</ecNumber>
    </submittedName>
</protein>
<dbReference type="SMART" id="SM00287">
    <property type="entry name" value="SH3b"/>
    <property type="match status" value="2"/>
</dbReference>
<dbReference type="eggNOG" id="COG3757">
    <property type="taxonomic scope" value="Bacteria"/>
</dbReference>
<dbReference type="RefSeq" id="WP_013281513.1">
    <property type="nucleotide sequence ID" value="NC_014387.1"/>
</dbReference>
<organism evidence="5 6">
    <name type="scientific">Butyrivibrio proteoclasticus (strain ATCC 51982 / DSM 14932 / B316)</name>
    <name type="common">Clostridium proteoclasticum</name>
    <dbReference type="NCBI Taxonomy" id="515622"/>
    <lineage>
        <taxon>Bacteria</taxon>
        <taxon>Bacillati</taxon>
        <taxon>Bacillota</taxon>
        <taxon>Clostridia</taxon>
        <taxon>Lachnospirales</taxon>
        <taxon>Lachnospiraceae</taxon>
        <taxon>Butyrivibrio</taxon>
    </lineage>
</organism>
<dbReference type="GO" id="GO:0016052">
    <property type="term" value="P:carbohydrate catabolic process"/>
    <property type="evidence" value="ECO:0007669"/>
    <property type="project" value="TreeGrafter"/>
</dbReference>
<dbReference type="CDD" id="cd06414">
    <property type="entry name" value="GH25_LytC-like"/>
    <property type="match status" value="1"/>
</dbReference>
<dbReference type="eggNOG" id="COG3103">
    <property type="taxonomic scope" value="Bacteria"/>
</dbReference>
<dbReference type="EC" id="3.2.1.17" evidence="5"/>
<dbReference type="InterPro" id="IPR017853">
    <property type="entry name" value="GH"/>
</dbReference>
<evidence type="ECO:0000259" key="4">
    <source>
        <dbReference type="PROSITE" id="PS51781"/>
    </source>
</evidence>
<dbReference type="GO" id="GO:0009253">
    <property type="term" value="P:peptidoglycan catabolic process"/>
    <property type="evidence" value="ECO:0007669"/>
    <property type="project" value="InterPro"/>
</dbReference>
<dbReference type="PANTHER" id="PTHR34135">
    <property type="entry name" value="LYSOZYME"/>
    <property type="match status" value="1"/>
</dbReference>
<keyword evidence="3" id="KW-0812">Transmembrane</keyword>
<dbReference type="EMBL" id="CP001810">
    <property type="protein sequence ID" value="ADL34859.1"/>
    <property type="molecule type" value="Genomic_DNA"/>
</dbReference>
<dbReference type="InterPro" id="IPR003646">
    <property type="entry name" value="SH3-like_bac-type"/>
</dbReference>
<accession>E0RVL0</accession>
<dbReference type="Gene3D" id="3.20.20.80">
    <property type="entry name" value="Glycosidases"/>
    <property type="match status" value="1"/>
</dbReference>